<evidence type="ECO:0000313" key="1">
    <source>
        <dbReference type="EMBL" id="KAA0019914.1"/>
    </source>
</evidence>
<dbReference type="InterPro" id="IPR008557">
    <property type="entry name" value="PhoX"/>
</dbReference>
<dbReference type="Pfam" id="PF05787">
    <property type="entry name" value="PhoX"/>
    <property type="match status" value="1"/>
</dbReference>
<dbReference type="PANTHER" id="PTHR35399">
    <property type="entry name" value="SLR8030 PROTEIN"/>
    <property type="match status" value="1"/>
</dbReference>
<sequence length="717" mass="77602">MSKEIEDHRILNRSDNEPFSAILDRRVSRRGIMQGGLGVAAMTVLGGFGLAGCSDDDDAHADDQPAKTPLALAFESVKGSKTDAIVVPAGYSAQVLIPWGTPLNSSARDWNPGMKMTPEDQLNMVGMQHDGMHNFPLDEKNASSDFLLAMNNEYIDQTALWFQDGPTSDVDGKRPADEVRTEINAHGVTIVRLKKQGDGSWVHDPSSLYNRRITSATSMDLAGPVAGSDYVKTKYSKDGKTVRGTNNNCANGYTPWGTYLTCEENWPGYFIKKDGREMDDDRLGIEDENGRYGWETAAGDASEVDDEFARFDTTPRGGSATDDYRNEARGFGYIVEIDPYSDARAIKRTHLGRFRHEGCWPGKLVEGEPVVFYSGHDSRNEYIYKFVSKAVWDPADANRPGDNYDRLSIGAKYMDEGTLYVAKFNDDGTGEWLPLTPDAQTPGGKSLATALGLDTGDLAGIIVHTCDAADLMGATPMDRPEWGTVDPHTGEVYMTLTNNSDRTEAGTDATFTSGNSVEELGVGYASAPVNGPNPRAENEGGQVIRWVEPSPKEATFEWDIFVCGAASGDADNLSGLTELNQFASPDGLWYDDRGDGKGILWIETDNGYENVTEDTNDQLLAVVPAAVSQGEGDTTVIGSGNQTQLKRFLVGPNGCEVTGICATPDKSALFINIQHPGNWPADDSAATQDATKVTSGTVRPRASTVVIWKNDGGQIGL</sequence>
<name>A0A640WHU2_9GAMM</name>
<accession>A0A640WHU2</accession>
<evidence type="ECO:0000313" key="2">
    <source>
        <dbReference type="Proteomes" id="UP000466024"/>
    </source>
</evidence>
<dbReference type="Proteomes" id="UP000466024">
    <property type="component" value="Unassembled WGS sequence"/>
</dbReference>
<gene>
    <name evidence="1" type="ORF">F0A16_06265</name>
</gene>
<keyword evidence="2" id="KW-1185">Reference proteome</keyword>
<protein>
    <submittedName>
        <fullName evidence="1">PhoX family phosphatase</fullName>
    </submittedName>
</protein>
<proteinExistence type="predicted"/>
<dbReference type="InterPro" id="IPR006311">
    <property type="entry name" value="TAT_signal"/>
</dbReference>
<dbReference type="RefSeq" id="WP_149434506.1">
    <property type="nucleotide sequence ID" value="NZ_VTPX01000002.1"/>
</dbReference>
<comment type="caution">
    <text evidence="1">The sequence shown here is derived from an EMBL/GenBank/DDBJ whole genome shotgun (WGS) entry which is preliminary data.</text>
</comment>
<dbReference type="PROSITE" id="PS51318">
    <property type="entry name" value="TAT"/>
    <property type="match status" value="1"/>
</dbReference>
<dbReference type="AlphaFoldDB" id="A0A640WHU2"/>
<organism evidence="1 2">
    <name type="scientific">Salinicola corii</name>
    <dbReference type="NCBI Taxonomy" id="2606937"/>
    <lineage>
        <taxon>Bacteria</taxon>
        <taxon>Pseudomonadati</taxon>
        <taxon>Pseudomonadota</taxon>
        <taxon>Gammaproteobacteria</taxon>
        <taxon>Oceanospirillales</taxon>
        <taxon>Halomonadaceae</taxon>
        <taxon>Salinicola</taxon>
    </lineage>
</organism>
<reference evidence="1 2" key="1">
    <citation type="submission" date="2019-08" db="EMBL/GenBank/DDBJ databases">
        <title>Bioinformatics analysis of the strain L3 and L5.</title>
        <authorList>
            <person name="Li X."/>
        </authorList>
    </citation>
    <scope>NUCLEOTIDE SEQUENCE [LARGE SCALE GENOMIC DNA]</scope>
    <source>
        <strain evidence="1 2">L3</strain>
    </source>
</reference>
<dbReference type="EMBL" id="VTPX01000002">
    <property type="protein sequence ID" value="KAA0019914.1"/>
    <property type="molecule type" value="Genomic_DNA"/>
</dbReference>
<dbReference type="PANTHER" id="PTHR35399:SF2">
    <property type="entry name" value="DUF839 DOMAIN-CONTAINING PROTEIN"/>
    <property type="match status" value="1"/>
</dbReference>